<dbReference type="Proteomes" id="UP000828390">
    <property type="component" value="Unassembled WGS sequence"/>
</dbReference>
<keyword evidence="2" id="KW-1185">Reference proteome</keyword>
<gene>
    <name evidence="1" type="ORF">DPMN_133218</name>
</gene>
<proteinExistence type="predicted"/>
<dbReference type="AlphaFoldDB" id="A0A9D4FTU9"/>
<sequence>MFMMRMFCFLETRNKDEVLVMGWVAEKERCCIDLHGLTFGLLKCRGMNVEPDVSLFENIHI</sequence>
<reference evidence="1" key="1">
    <citation type="journal article" date="2019" name="bioRxiv">
        <title>The Genome of the Zebra Mussel, Dreissena polymorpha: A Resource for Invasive Species Research.</title>
        <authorList>
            <person name="McCartney M.A."/>
            <person name="Auch B."/>
            <person name="Kono T."/>
            <person name="Mallez S."/>
            <person name="Zhang Y."/>
            <person name="Obille A."/>
            <person name="Becker A."/>
            <person name="Abrahante J.E."/>
            <person name="Garbe J."/>
            <person name="Badalamenti J.P."/>
            <person name="Herman A."/>
            <person name="Mangelson H."/>
            <person name="Liachko I."/>
            <person name="Sullivan S."/>
            <person name="Sone E.D."/>
            <person name="Koren S."/>
            <person name="Silverstein K.A.T."/>
            <person name="Beckman K.B."/>
            <person name="Gohl D.M."/>
        </authorList>
    </citation>
    <scope>NUCLEOTIDE SEQUENCE</scope>
    <source>
        <strain evidence="1">Duluth1</strain>
        <tissue evidence="1">Whole animal</tissue>
    </source>
</reference>
<evidence type="ECO:0000313" key="2">
    <source>
        <dbReference type="Proteomes" id="UP000828390"/>
    </source>
</evidence>
<comment type="caution">
    <text evidence="1">The sequence shown here is derived from an EMBL/GenBank/DDBJ whole genome shotgun (WGS) entry which is preliminary data.</text>
</comment>
<dbReference type="EMBL" id="JAIWYP010000006">
    <property type="protein sequence ID" value="KAH3804925.1"/>
    <property type="molecule type" value="Genomic_DNA"/>
</dbReference>
<protein>
    <submittedName>
        <fullName evidence="1">Uncharacterized protein</fullName>
    </submittedName>
</protein>
<accession>A0A9D4FTU9</accession>
<evidence type="ECO:0000313" key="1">
    <source>
        <dbReference type="EMBL" id="KAH3804925.1"/>
    </source>
</evidence>
<organism evidence="1 2">
    <name type="scientific">Dreissena polymorpha</name>
    <name type="common">Zebra mussel</name>
    <name type="synonym">Mytilus polymorpha</name>
    <dbReference type="NCBI Taxonomy" id="45954"/>
    <lineage>
        <taxon>Eukaryota</taxon>
        <taxon>Metazoa</taxon>
        <taxon>Spiralia</taxon>
        <taxon>Lophotrochozoa</taxon>
        <taxon>Mollusca</taxon>
        <taxon>Bivalvia</taxon>
        <taxon>Autobranchia</taxon>
        <taxon>Heteroconchia</taxon>
        <taxon>Euheterodonta</taxon>
        <taxon>Imparidentia</taxon>
        <taxon>Neoheterodontei</taxon>
        <taxon>Myida</taxon>
        <taxon>Dreissenoidea</taxon>
        <taxon>Dreissenidae</taxon>
        <taxon>Dreissena</taxon>
    </lineage>
</organism>
<reference evidence="1" key="2">
    <citation type="submission" date="2020-11" db="EMBL/GenBank/DDBJ databases">
        <authorList>
            <person name="McCartney M.A."/>
            <person name="Auch B."/>
            <person name="Kono T."/>
            <person name="Mallez S."/>
            <person name="Becker A."/>
            <person name="Gohl D.M."/>
            <person name="Silverstein K.A.T."/>
            <person name="Koren S."/>
            <person name="Bechman K.B."/>
            <person name="Herman A."/>
            <person name="Abrahante J.E."/>
            <person name="Garbe J."/>
        </authorList>
    </citation>
    <scope>NUCLEOTIDE SEQUENCE</scope>
    <source>
        <strain evidence="1">Duluth1</strain>
        <tissue evidence="1">Whole animal</tissue>
    </source>
</reference>
<name>A0A9D4FTU9_DREPO</name>